<protein>
    <submittedName>
        <fullName evidence="2">Uncharacterized protein</fullName>
    </submittedName>
</protein>
<feature type="chain" id="PRO_5032483349" evidence="1">
    <location>
        <begin position="29"/>
        <end position="97"/>
    </location>
</feature>
<gene>
    <name evidence="2" type="ORF">HNP55_001233</name>
</gene>
<keyword evidence="3" id="KW-1185">Reference proteome</keyword>
<dbReference type="Proteomes" id="UP000562027">
    <property type="component" value="Unassembled WGS sequence"/>
</dbReference>
<dbReference type="RefSeq" id="WP_184297283.1">
    <property type="nucleotide sequence ID" value="NZ_JACHLP010000002.1"/>
</dbReference>
<sequence length="97" mass="9941">MSTPSFRQSALRSSLALALSLATAWAGAAPQAQAASETTVHVLPRVVVTAKSQPASPVQHLPRVVVSGRSTAAPAPEQAALPQAQTVLIAKAQPRRG</sequence>
<keyword evidence="1" id="KW-0732">Signal</keyword>
<organism evidence="2 3">
    <name type="scientific">Roseateles oligotrophus</name>
    <dbReference type="NCBI Taxonomy" id="1769250"/>
    <lineage>
        <taxon>Bacteria</taxon>
        <taxon>Pseudomonadati</taxon>
        <taxon>Pseudomonadota</taxon>
        <taxon>Betaproteobacteria</taxon>
        <taxon>Burkholderiales</taxon>
        <taxon>Sphaerotilaceae</taxon>
        <taxon>Roseateles</taxon>
    </lineage>
</organism>
<dbReference type="InterPro" id="IPR006311">
    <property type="entry name" value="TAT_signal"/>
</dbReference>
<accession>A0A840L945</accession>
<evidence type="ECO:0000313" key="3">
    <source>
        <dbReference type="Proteomes" id="UP000562027"/>
    </source>
</evidence>
<proteinExistence type="predicted"/>
<comment type="caution">
    <text evidence="2">The sequence shown here is derived from an EMBL/GenBank/DDBJ whole genome shotgun (WGS) entry which is preliminary data.</text>
</comment>
<dbReference type="AlphaFoldDB" id="A0A840L945"/>
<name>A0A840L945_9BURK</name>
<evidence type="ECO:0000313" key="2">
    <source>
        <dbReference type="EMBL" id="MBB4842718.1"/>
    </source>
</evidence>
<dbReference type="PROSITE" id="PS51318">
    <property type="entry name" value="TAT"/>
    <property type="match status" value="1"/>
</dbReference>
<evidence type="ECO:0000256" key="1">
    <source>
        <dbReference type="SAM" id="SignalP"/>
    </source>
</evidence>
<feature type="signal peptide" evidence="1">
    <location>
        <begin position="1"/>
        <end position="28"/>
    </location>
</feature>
<reference evidence="2 3" key="1">
    <citation type="submission" date="2020-08" db="EMBL/GenBank/DDBJ databases">
        <title>Functional genomics of gut bacteria from endangered species of beetles.</title>
        <authorList>
            <person name="Carlos-Shanley C."/>
        </authorList>
    </citation>
    <scope>NUCLEOTIDE SEQUENCE [LARGE SCALE GENOMIC DNA]</scope>
    <source>
        <strain evidence="2 3">S00239</strain>
    </source>
</reference>
<dbReference type="EMBL" id="JACHLP010000002">
    <property type="protein sequence ID" value="MBB4842718.1"/>
    <property type="molecule type" value="Genomic_DNA"/>
</dbReference>